<feature type="coiled-coil region" evidence="1">
    <location>
        <begin position="125"/>
        <end position="178"/>
    </location>
</feature>
<evidence type="ECO:0000256" key="1">
    <source>
        <dbReference type="SAM" id="Coils"/>
    </source>
</evidence>
<accession>A0A285GAP7</accession>
<dbReference type="AlphaFoldDB" id="A0A285GAP7"/>
<keyword evidence="2" id="KW-1133">Transmembrane helix</keyword>
<evidence type="ECO:0000256" key="2">
    <source>
        <dbReference type="SAM" id="Phobius"/>
    </source>
</evidence>
<name>A0A285GAP7_9FIRM</name>
<feature type="transmembrane region" description="Helical" evidence="2">
    <location>
        <begin position="257"/>
        <end position="274"/>
    </location>
</feature>
<keyword evidence="2" id="KW-0472">Membrane</keyword>
<sequence>MEIKRRLDQLLAKQEEVLTEYQELIEEIDMDNIINENIELKEEVEDYRDEIRVLQEELNQLRKENGDLKVSLGEQMINERIEILYASKRKKEIYFKDTVHKQLNQLTLLESLADDRLSKLRAVANKELNAEKEEFLKEIEELKTELAHRIEERKNSLKEDEEELLAGLTREYDQLRDEEVDEKILEKKKRYNDIEVKIGLNVVNKIGVILLLFGVATAMKYTYSTWFNEYMKGIAGFLLGATLIGAGEWLNRKGKNLFALGLAGGGIGILYFTVFSSYFILNIVSLFISILVAILITALSLVLSQRYKSMTICGISLIGGYLPFFTYVFMGGLTVTQVYIAMAYLLILNILVLLISLEQKWIYINYLSFILNIPCLVYLSFRVESELIAIIYSIIVFVMYLLITLSYPLRKKKNLKLADIILLGINTATNCLLVFGLFKEAGYDSILGVLALVYALIYFGLGYYMQKSLSLEKKVQALFYITALTFSILMIPFQFGFEWAALGWLIEALILLTYGVRYKEKKMEFGAWVIFILCLATFYLLDLISFWHISFFKLKYTLMTLGSIYVLSLYLKSFNDDHLFKYSLKGKLLSCYKYFTIITSWFFAIRMADTLYNDYVAIQAGRYLDFYNIILILTVTISFSYLLSKIKVIQDKIVEIMIIFFYLLADICGFILNFIDYGQGASFEYKVLAIVILLFYNIFIFLNLKQLLFRLIKAGRFSLEGYLMSLAIYLLATPIILITNQFNLANINLIISLFILILSFIYIIYGFKKAYISIRRLGLALAIISTGKLFIFDLNFLDTTGRVIAYFCFGLVLIGISFIYQKLSNSFEEVEGR</sequence>
<feature type="transmembrane region" description="Helical" evidence="2">
    <location>
        <begin position="624"/>
        <end position="644"/>
    </location>
</feature>
<feature type="transmembrane region" description="Helical" evidence="2">
    <location>
        <begin position="525"/>
        <end position="548"/>
    </location>
</feature>
<feature type="transmembrane region" description="Helical" evidence="2">
    <location>
        <begin position="445"/>
        <end position="465"/>
    </location>
</feature>
<feature type="transmembrane region" description="Helical" evidence="2">
    <location>
        <begin position="477"/>
        <end position="495"/>
    </location>
</feature>
<feature type="transmembrane region" description="Helical" evidence="2">
    <location>
        <begin position="721"/>
        <end position="739"/>
    </location>
</feature>
<dbReference type="PANTHER" id="PTHR38434">
    <property type="entry name" value="BLL2549 PROTEIN"/>
    <property type="match status" value="1"/>
</dbReference>
<gene>
    <name evidence="3" type="ORF">SAMN06265827_105130</name>
</gene>
<keyword evidence="2" id="KW-0812">Transmembrane</keyword>
<feature type="transmembrane region" description="Helical" evidence="2">
    <location>
        <begin position="592"/>
        <end position="612"/>
    </location>
</feature>
<dbReference type="InterPro" id="IPR019286">
    <property type="entry name" value="DUF2339_TM"/>
</dbReference>
<keyword evidence="4" id="KW-1185">Reference proteome</keyword>
<feature type="transmembrane region" description="Helical" evidence="2">
    <location>
        <begin position="362"/>
        <end position="381"/>
    </location>
</feature>
<evidence type="ECO:0000313" key="4">
    <source>
        <dbReference type="Proteomes" id="UP000219573"/>
    </source>
</evidence>
<feature type="transmembrane region" description="Helical" evidence="2">
    <location>
        <begin position="280"/>
        <end position="303"/>
    </location>
</feature>
<keyword evidence="1" id="KW-0175">Coiled coil</keyword>
<dbReference type="Pfam" id="PF10101">
    <property type="entry name" value="DUF2339"/>
    <property type="match status" value="1"/>
</dbReference>
<feature type="transmembrane region" description="Helical" evidence="2">
    <location>
        <begin position="310"/>
        <end position="330"/>
    </location>
</feature>
<dbReference type="PANTHER" id="PTHR38434:SF1">
    <property type="entry name" value="BLL2549 PROTEIN"/>
    <property type="match status" value="1"/>
</dbReference>
<feature type="coiled-coil region" evidence="1">
    <location>
        <begin position="4"/>
        <end position="71"/>
    </location>
</feature>
<dbReference type="RefSeq" id="WP_097016954.1">
    <property type="nucleotide sequence ID" value="NZ_OBDZ01000005.1"/>
</dbReference>
<feature type="transmembrane region" description="Helical" evidence="2">
    <location>
        <begin position="745"/>
        <end position="765"/>
    </location>
</feature>
<feature type="transmembrane region" description="Helical" evidence="2">
    <location>
        <begin position="336"/>
        <end position="355"/>
    </location>
</feature>
<feature type="transmembrane region" description="Helical" evidence="2">
    <location>
        <begin position="420"/>
        <end position="439"/>
    </location>
</feature>
<feature type="transmembrane region" description="Helical" evidence="2">
    <location>
        <begin position="656"/>
        <end position="675"/>
    </location>
</feature>
<feature type="transmembrane region" description="Helical" evidence="2">
    <location>
        <begin position="198"/>
        <end position="218"/>
    </location>
</feature>
<dbReference type="EMBL" id="OBDZ01000005">
    <property type="protein sequence ID" value="SNY19481.1"/>
    <property type="molecule type" value="Genomic_DNA"/>
</dbReference>
<dbReference type="Proteomes" id="UP000219573">
    <property type="component" value="Unassembled WGS sequence"/>
</dbReference>
<dbReference type="OrthoDB" id="2078443at2"/>
<reference evidence="4" key="1">
    <citation type="submission" date="2017-09" db="EMBL/GenBank/DDBJ databases">
        <authorList>
            <person name="Varghese N."/>
            <person name="Submissions S."/>
        </authorList>
    </citation>
    <scope>NUCLEOTIDE SEQUENCE [LARGE SCALE GENOMIC DNA]</scope>
    <source>
        <strain evidence="4">MSL47</strain>
    </source>
</reference>
<proteinExistence type="predicted"/>
<feature type="transmembrane region" description="Helical" evidence="2">
    <location>
        <begin position="387"/>
        <end position="408"/>
    </location>
</feature>
<feature type="transmembrane region" description="Helical" evidence="2">
    <location>
        <begin position="501"/>
        <end position="518"/>
    </location>
</feature>
<feature type="transmembrane region" description="Helical" evidence="2">
    <location>
        <begin position="230"/>
        <end position="250"/>
    </location>
</feature>
<feature type="transmembrane region" description="Helical" evidence="2">
    <location>
        <begin position="687"/>
        <end position="709"/>
    </location>
</feature>
<organism evidence="3 4">
    <name type="scientific">Orenia metallireducens</name>
    <dbReference type="NCBI Taxonomy" id="1413210"/>
    <lineage>
        <taxon>Bacteria</taxon>
        <taxon>Bacillati</taxon>
        <taxon>Bacillota</taxon>
        <taxon>Clostridia</taxon>
        <taxon>Halanaerobiales</taxon>
        <taxon>Halobacteroidaceae</taxon>
        <taxon>Orenia</taxon>
    </lineage>
</organism>
<feature type="transmembrane region" description="Helical" evidence="2">
    <location>
        <begin position="803"/>
        <end position="820"/>
    </location>
</feature>
<evidence type="ECO:0000313" key="3">
    <source>
        <dbReference type="EMBL" id="SNY19481.1"/>
    </source>
</evidence>
<feature type="transmembrane region" description="Helical" evidence="2">
    <location>
        <begin position="777"/>
        <end position="797"/>
    </location>
</feature>
<protein>
    <submittedName>
        <fullName evidence="3">Predicted membrane protein</fullName>
    </submittedName>
</protein>